<feature type="region of interest" description="Disordered" evidence="1">
    <location>
        <begin position="1"/>
        <end position="60"/>
    </location>
</feature>
<comment type="caution">
    <text evidence="2">The sequence shown here is derived from an EMBL/GenBank/DDBJ whole genome shotgun (WGS) entry which is preliminary data.</text>
</comment>
<evidence type="ECO:0000313" key="2">
    <source>
        <dbReference type="EMBL" id="GHB85547.1"/>
    </source>
</evidence>
<evidence type="ECO:0000313" key="3">
    <source>
        <dbReference type="Proteomes" id="UP000642673"/>
    </source>
</evidence>
<feature type="compositionally biased region" description="Low complexity" evidence="1">
    <location>
        <begin position="39"/>
        <end position="51"/>
    </location>
</feature>
<sequence length="60" mass="6151">MAVLEKSVSEAQASRSSTGGTDATVHDLPAKKTKKTAAAKKTAAKQTPAKKTAGRKPRSA</sequence>
<proteinExistence type="predicted"/>
<dbReference type="EMBL" id="BMVP01000028">
    <property type="protein sequence ID" value="GHB85547.1"/>
    <property type="molecule type" value="Genomic_DNA"/>
</dbReference>
<feature type="compositionally biased region" description="Polar residues" evidence="1">
    <location>
        <begin position="9"/>
        <end position="21"/>
    </location>
</feature>
<accession>A0ABQ3F5J1</accession>
<reference evidence="3" key="1">
    <citation type="journal article" date="2019" name="Int. J. Syst. Evol. Microbiol.">
        <title>The Global Catalogue of Microorganisms (GCM) 10K type strain sequencing project: providing services to taxonomists for standard genome sequencing and annotation.</title>
        <authorList>
            <consortium name="The Broad Institute Genomics Platform"/>
            <consortium name="The Broad Institute Genome Sequencing Center for Infectious Disease"/>
            <person name="Wu L."/>
            <person name="Ma J."/>
        </authorList>
    </citation>
    <scope>NUCLEOTIDE SEQUENCE [LARGE SCALE GENOMIC DNA]</scope>
    <source>
        <strain evidence="3">JCM 4738</strain>
    </source>
</reference>
<dbReference type="Proteomes" id="UP000642673">
    <property type="component" value="Unassembled WGS sequence"/>
</dbReference>
<keyword evidence="3" id="KW-1185">Reference proteome</keyword>
<name>A0ABQ3F5J1_9ACTN</name>
<evidence type="ECO:0000256" key="1">
    <source>
        <dbReference type="SAM" id="MobiDB-lite"/>
    </source>
</evidence>
<gene>
    <name evidence="2" type="ORF">GCM10010347_65640</name>
</gene>
<organism evidence="2 3">
    <name type="scientific">Streptomyces cirratus</name>
    <dbReference type="NCBI Taxonomy" id="68187"/>
    <lineage>
        <taxon>Bacteria</taxon>
        <taxon>Bacillati</taxon>
        <taxon>Actinomycetota</taxon>
        <taxon>Actinomycetes</taxon>
        <taxon>Kitasatosporales</taxon>
        <taxon>Streptomycetaceae</taxon>
        <taxon>Streptomyces</taxon>
    </lineage>
</organism>
<protein>
    <submittedName>
        <fullName evidence="2">Uncharacterized protein</fullName>
    </submittedName>
</protein>